<accession>X1CCI5</accession>
<proteinExistence type="predicted"/>
<organism evidence="1">
    <name type="scientific">marine sediment metagenome</name>
    <dbReference type="NCBI Taxonomy" id="412755"/>
    <lineage>
        <taxon>unclassified sequences</taxon>
        <taxon>metagenomes</taxon>
        <taxon>ecological metagenomes</taxon>
    </lineage>
</organism>
<comment type="caution">
    <text evidence="1">The sequence shown here is derived from an EMBL/GenBank/DDBJ whole genome shotgun (WGS) entry which is preliminary data.</text>
</comment>
<dbReference type="EMBL" id="BART01026193">
    <property type="protein sequence ID" value="GAG93963.1"/>
    <property type="molecule type" value="Genomic_DNA"/>
</dbReference>
<gene>
    <name evidence="1" type="ORF">S01H4_46804</name>
</gene>
<protein>
    <submittedName>
        <fullName evidence="1">Uncharacterized protein</fullName>
    </submittedName>
</protein>
<dbReference type="AlphaFoldDB" id="X1CCI5"/>
<sequence>MKYTKADTEFSIYIRRRDADEYGVCKCAICENQWEWKYMVCGHFIKRRILVTRWHSDNAFAICSNCNGLMEGDPALEWSYGLYVLHRIGTDAYSELMMLRQTQPKYTQRMIDEIADKYRKLNK</sequence>
<name>X1CCI5_9ZZZZ</name>
<evidence type="ECO:0000313" key="1">
    <source>
        <dbReference type="EMBL" id="GAG93963.1"/>
    </source>
</evidence>
<reference evidence="1" key="1">
    <citation type="journal article" date="2014" name="Front. Microbiol.">
        <title>High frequency of phylogenetically diverse reductive dehalogenase-homologous genes in deep subseafloor sedimentary metagenomes.</title>
        <authorList>
            <person name="Kawai M."/>
            <person name="Futagami T."/>
            <person name="Toyoda A."/>
            <person name="Takaki Y."/>
            <person name="Nishi S."/>
            <person name="Hori S."/>
            <person name="Arai W."/>
            <person name="Tsubouchi T."/>
            <person name="Morono Y."/>
            <person name="Uchiyama I."/>
            <person name="Ito T."/>
            <person name="Fujiyama A."/>
            <person name="Inagaki F."/>
            <person name="Takami H."/>
        </authorList>
    </citation>
    <scope>NUCLEOTIDE SEQUENCE</scope>
    <source>
        <strain evidence="1">Expedition CK06-06</strain>
    </source>
</reference>